<gene>
    <name evidence="5" type="ORF">U0070_018664</name>
</gene>
<dbReference type="PANTHER" id="PTHR13258">
    <property type="entry name" value="SYNDETIN"/>
    <property type="match status" value="1"/>
</dbReference>
<dbReference type="GO" id="GO:0005829">
    <property type="term" value="C:cytosol"/>
    <property type="evidence" value="ECO:0007669"/>
    <property type="project" value="GOC"/>
</dbReference>
<dbReference type="GO" id="GO:0015031">
    <property type="term" value="P:protein transport"/>
    <property type="evidence" value="ECO:0007669"/>
    <property type="project" value="UniProtKB-KW"/>
</dbReference>
<keyword evidence="3" id="KW-0175">Coiled coil</keyword>
<dbReference type="GO" id="GO:0000149">
    <property type="term" value="F:SNARE binding"/>
    <property type="evidence" value="ECO:0007669"/>
    <property type="project" value="TreeGrafter"/>
</dbReference>
<evidence type="ECO:0000256" key="1">
    <source>
        <dbReference type="ARBA" id="ARBA00022448"/>
    </source>
</evidence>
<dbReference type="InterPro" id="IPR019515">
    <property type="entry name" value="VPS54_N"/>
</dbReference>
<accession>A0AAW0IVK7</accession>
<evidence type="ECO:0000313" key="6">
    <source>
        <dbReference type="Proteomes" id="UP001488838"/>
    </source>
</evidence>
<dbReference type="GO" id="GO:0032456">
    <property type="term" value="P:endocytic recycling"/>
    <property type="evidence" value="ECO:0007669"/>
    <property type="project" value="InterPro"/>
</dbReference>
<dbReference type="InterPro" id="IPR040047">
    <property type="entry name" value="VPS50"/>
</dbReference>
<dbReference type="Pfam" id="PF10475">
    <property type="entry name" value="Vps54_N"/>
    <property type="match status" value="1"/>
</dbReference>
<keyword evidence="1" id="KW-0813">Transport</keyword>
<reference evidence="5 6" key="1">
    <citation type="journal article" date="2023" name="bioRxiv">
        <title>Conserved and derived expression patterns and positive selection on dental genes reveal complex evolutionary context of ever-growing rodent molars.</title>
        <authorList>
            <person name="Calamari Z.T."/>
            <person name="Song A."/>
            <person name="Cohen E."/>
            <person name="Akter M."/>
            <person name="Roy R.D."/>
            <person name="Hallikas O."/>
            <person name="Christensen M.M."/>
            <person name="Li P."/>
            <person name="Marangoni P."/>
            <person name="Jernvall J."/>
            <person name="Klein O.D."/>
        </authorList>
    </citation>
    <scope>NUCLEOTIDE SEQUENCE [LARGE SCALE GENOMIC DNA]</scope>
    <source>
        <strain evidence="5">V071</strain>
    </source>
</reference>
<name>A0AAW0IVK7_MYOGA</name>
<evidence type="ECO:0000313" key="5">
    <source>
        <dbReference type="EMBL" id="KAK7818348.1"/>
    </source>
</evidence>
<keyword evidence="2" id="KW-0653">Protein transport</keyword>
<dbReference type="GO" id="GO:0042147">
    <property type="term" value="P:retrograde transport, endosome to Golgi"/>
    <property type="evidence" value="ECO:0007669"/>
    <property type="project" value="InterPro"/>
</dbReference>
<evidence type="ECO:0000259" key="4">
    <source>
        <dbReference type="Pfam" id="PF10475"/>
    </source>
</evidence>
<organism evidence="5 6">
    <name type="scientific">Myodes glareolus</name>
    <name type="common">Bank vole</name>
    <name type="synonym">Clethrionomys glareolus</name>
    <dbReference type="NCBI Taxonomy" id="447135"/>
    <lineage>
        <taxon>Eukaryota</taxon>
        <taxon>Metazoa</taxon>
        <taxon>Chordata</taxon>
        <taxon>Craniata</taxon>
        <taxon>Vertebrata</taxon>
        <taxon>Euteleostomi</taxon>
        <taxon>Mammalia</taxon>
        <taxon>Eutheria</taxon>
        <taxon>Euarchontoglires</taxon>
        <taxon>Glires</taxon>
        <taxon>Rodentia</taxon>
        <taxon>Myomorpha</taxon>
        <taxon>Muroidea</taxon>
        <taxon>Cricetidae</taxon>
        <taxon>Arvicolinae</taxon>
        <taxon>Myodes</taxon>
    </lineage>
</organism>
<keyword evidence="6" id="KW-1185">Reference proteome</keyword>
<dbReference type="AlphaFoldDB" id="A0AAW0IVK7"/>
<protein>
    <recommendedName>
        <fullName evidence="4">Vacuolar protein sorting-associated protein 54 N-terminal domain-containing protein</fullName>
    </recommendedName>
</protein>
<proteinExistence type="predicted"/>
<dbReference type="GO" id="GO:1990745">
    <property type="term" value="C:EARP complex"/>
    <property type="evidence" value="ECO:0007669"/>
    <property type="project" value="InterPro"/>
</dbReference>
<dbReference type="EMBL" id="JBBHLL010000088">
    <property type="protein sequence ID" value="KAK7818348.1"/>
    <property type="molecule type" value="Genomic_DNA"/>
</dbReference>
<evidence type="ECO:0000256" key="2">
    <source>
        <dbReference type="ARBA" id="ARBA00022927"/>
    </source>
</evidence>
<dbReference type="Proteomes" id="UP001488838">
    <property type="component" value="Unassembled WGS sequence"/>
</dbReference>
<feature type="domain" description="Vacuolar protein sorting-associated protein 54 N-terminal" evidence="4">
    <location>
        <begin position="189"/>
        <end position="252"/>
    </location>
</feature>
<evidence type="ECO:0000256" key="3">
    <source>
        <dbReference type="ARBA" id="ARBA00023054"/>
    </source>
</evidence>
<dbReference type="PANTHER" id="PTHR13258:SF0">
    <property type="entry name" value="SYNDETIN"/>
    <property type="match status" value="1"/>
</dbReference>
<sequence length="276" mass="31180">MPSKRKADPGGQLHDSPSCFAASPLPDERLFASRCPGKEVRSFVYCATCKLPWGCRLFVPKGLKSPPESLSDLGAFESLRVPGKEEFRELREQPSDPQVEQELINSIEQVYFSADPFDIVKYELEVSKKVADLILEKQPAYVKVGARESYIIADRPAAGCCYLHKREEQRTDVRLSEMLEIGTSNSLLFDSELNSKLQDTLEQIETAMDQLHMHFTQAIHNTVFQVVLGYVELCAGNTDTKFQKLQYKDLCTVCITFIIGHLSPFPCTYCLKMPLK</sequence>
<comment type="caution">
    <text evidence="5">The sequence shown here is derived from an EMBL/GenBank/DDBJ whole genome shotgun (WGS) entry which is preliminary data.</text>
</comment>